<dbReference type="GO" id="GO:0005777">
    <property type="term" value="C:peroxisome"/>
    <property type="evidence" value="ECO:0007669"/>
    <property type="project" value="UniProtKB-SubCell"/>
</dbReference>
<comment type="subcellular location">
    <subcellularLocation>
        <location evidence="1">Peroxisome</location>
    </subcellularLocation>
</comment>
<proteinExistence type="predicted"/>
<dbReference type="PANTHER" id="PTHR24096:SF422">
    <property type="entry name" value="BCDNA.GH02901"/>
    <property type="match status" value="1"/>
</dbReference>
<dbReference type="EMBL" id="GEDC01004585">
    <property type="protein sequence ID" value="JAS32713.1"/>
    <property type="molecule type" value="Transcribed_RNA"/>
</dbReference>
<sequence length="499" mass="56141">MKASRSLLQFYQRQNIFLSKSNEIKHFYHRRYYSSFLTSREIMEYKSPSEIKSPYKHLEIKNVSVIDFIWKRLDKFPDKIAIECGLSGRKYTFAEIKHLSQKFAIHLANTGYYTGQTIALITENCPEYPIILYGCLEAGLTVTLVSYLYGPAEVSHQLKNSDAVCVITSFEKLHTVQKAINETHSQNKKDIKIIVLDINNIHLAPITVGRFSEFIYESHNLSLLKNDIDTNNIALLPYSSGTTGLPKGVRLTHRNIVSNLQQFLQISPIKETTEDHQDVIPLVLPLYHMYGLSIMNKSFCRGSKIVTLPKFDPKSFLNTLKSHKCSILFLVPPIIIFLGGNETTSEHLQHVHTILSAAAPVGPKDLEKCLVKIPKENNASYIQAYGLTEATACLTCTDKSSNLSSSGPPVPNTFIKVISVENGNILGPYKDGEICSKGPQIMQGYLNNPKATADNVDSEGWLHTGDIGHYDENGEIYIIDRIKELIKVKGLQVNELNKY</sequence>
<gene>
    <name evidence="4" type="ORF">g.28560</name>
    <name evidence="5" type="ORF">g.28573</name>
</gene>
<dbReference type="InterPro" id="IPR042099">
    <property type="entry name" value="ANL_N_sf"/>
</dbReference>
<dbReference type="PROSITE" id="PS00455">
    <property type="entry name" value="AMP_BINDING"/>
    <property type="match status" value="1"/>
</dbReference>
<evidence type="ECO:0000313" key="5">
    <source>
        <dbReference type="EMBL" id="JAS36695.1"/>
    </source>
</evidence>
<evidence type="ECO:0000313" key="4">
    <source>
        <dbReference type="EMBL" id="JAS32713.1"/>
    </source>
</evidence>
<dbReference type="GO" id="GO:0046949">
    <property type="term" value="P:fatty-acyl-CoA biosynthetic process"/>
    <property type="evidence" value="ECO:0007669"/>
    <property type="project" value="TreeGrafter"/>
</dbReference>
<name>A0A1B6EFK2_9HEMI</name>
<dbReference type="InterPro" id="IPR020845">
    <property type="entry name" value="AMP-binding_CS"/>
</dbReference>
<dbReference type="Gene3D" id="3.40.50.12780">
    <property type="entry name" value="N-terminal domain of ligase-like"/>
    <property type="match status" value="1"/>
</dbReference>
<accession>A0A1B6EFK2</accession>
<reference evidence="5" key="1">
    <citation type="submission" date="2015-12" db="EMBL/GenBank/DDBJ databases">
        <title>De novo transcriptome assembly of four potential Pierce s Disease insect vectors from Arizona vineyards.</title>
        <authorList>
            <person name="Tassone E.E."/>
        </authorList>
    </citation>
    <scope>NUCLEOTIDE SEQUENCE</scope>
</reference>
<keyword evidence="2" id="KW-0576">Peroxisome</keyword>
<evidence type="ECO:0000256" key="1">
    <source>
        <dbReference type="ARBA" id="ARBA00004275"/>
    </source>
</evidence>
<organism evidence="5">
    <name type="scientific">Clastoptera arizonana</name>
    <name type="common">Arizona spittle bug</name>
    <dbReference type="NCBI Taxonomy" id="38151"/>
    <lineage>
        <taxon>Eukaryota</taxon>
        <taxon>Metazoa</taxon>
        <taxon>Ecdysozoa</taxon>
        <taxon>Arthropoda</taxon>
        <taxon>Hexapoda</taxon>
        <taxon>Insecta</taxon>
        <taxon>Pterygota</taxon>
        <taxon>Neoptera</taxon>
        <taxon>Paraneoptera</taxon>
        <taxon>Hemiptera</taxon>
        <taxon>Auchenorrhyncha</taxon>
        <taxon>Cercopoidea</taxon>
        <taxon>Clastopteridae</taxon>
        <taxon>Clastoptera</taxon>
    </lineage>
</organism>
<dbReference type="SUPFAM" id="SSF56801">
    <property type="entry name" value="Acetyl-CoA synthetase-like"/>
    <property type="match status" value="1"/>
</dbReference>
<evidence type="ECO:0000259" key="3">
    <source>
        <dbReference type="Pfam" id="PF00501"/>
    </source>
</evidence>
<feature type="domain" description="AMP-dependent synthetase/ligase" evidence="3">
    <location>
        <begin position="71"/>
        <end position="446"/>
    </location>
</feature>
<evidence type="ECO:0000256" key="2">
    <source>
        <dbReference type="ARBA" id="ARBA00023140"/>
    </source>
</evidence>
<dbReference type="EMBL" id="GEDC01000603">
    <property type="protein sequence ID" value="JAS36695.1"/>
    <property type="molecule type" value="Transcribed_RNA"/>
</dbReference>
<dbReference type="PANTHER" id="PTHR24096">
    <property type="entry name" value="LONG-CHAIN-FATTY-ACID--COA LIGASE"/>
    <property type="match status" value="1"/>
</dbReference>
<dbReference type="AlphaFoldDB" id="A0A1B6EFK2"/>
<dbReference type="GO" id="GO:0004467">
    <property type="term" value="F:long-chain fatty acid-CoA ligase activity"/>
    <property type="evidence" value="ECO:0007669"/>
    <property type="project" value="TreeGrafter"/>
</dbReference>
<dbReference type="InterPro" id="IPR000873">
    <property type="entry name" value="AMP-dep_synth/lig_dom"/>
</dbReference>
<protein>
    <recommendedName>
        <fullName evidence="3">AMP-dependent synthetase/ligase domain-containing protein</fullName>
    </recommendedName>
</protein>
<dbReference type="Pfam" id="PF00501">
    <property type="entry name" value="AMP-binding"/>
    <property type="match status" value="1"/>
</dbReference>